<dbReference type="Pfam" id="PF01455">
    <property type="entry name" value="HupF_HypC"/>
    <property type="match status" value="1"/>
</dbReference>
<proteinExistence type="inferred from homology"/>
<dbReference type="KEGG" id="rge:RGE_35900"/>
<protein>
    <submittedName>
        <fullName evidence="2">Hydrogenase expression/formation protein HypC</fullName>
    </submittedName>
</protein>
<dbReference type="PANTHER" id="PTHR35177:SF2">
    <property type="entry name" value="HYDROGENASE MATURATION FACTOR HYBG"/>
    <property type="match status" value="1"/>
</dbReference>
<keyword evidence="3" id="KW-1185">Reference proteome</keyword>
<dbReference type="GO" id="GO:1902670">
    <property type="term" value="F:carbon dioxide binding"/>
    <property type="evidence" value="ECO:0007669"/>
    <property type="project" value="TreeGrafter"/>
</dbReference>
<organism evidence="2 3">
    <name type="scientific">Rubrivivax gelatinosus (strain NBRC 100245 / IL144)</name>
    <dbReference type="NCBI Taxonomy" id="983917"/>
    <lineage>
        <taxon>Bacteria</taxon>
        <taxon>Pseudomonadati</taxon>
        <taxon>Pseudomonadota</taxon>
        <taxon>Betaproteobacteria</taxon>
        <taxon>Burkholderiales</taxon>
        <taxon>Sphaerotilaceae</taxon>
        <taxon>Rubrivivax</taxon>
    </lineage>
</organism>
<dbReference type="PATRIC" id="fig|983917.3.peg.3511"/>
<evidence type="ECO:0000313" key="2">
    <source>
        <dbReference type="EMBL" id="BAL96929.1"/>
    </source>
</evidence>
<accession>I0HV92</accession>
<dbReference type="Gene3D" id="2.30.30.140">
    <property type="match status" value="1"/>
</dbReference>
<comment type="similarity">
    <text evidence="1">Belongs to the HupF/HypC family.</text>
</comment>
<dbReference type="SUPFAM" id="SSF159127">
    <property type="entry name" value="HupF/HypC-like"/>
    <property type="match status" value="1"/>
</dbReference>
<evidence type="ECO:0000256" key="1">
    <source>
        <dbReference type="ARBA" id="ARBA00006018"/>
    </source>
</evidence>
<dbReference type="Proteomes" id="UP000007883">
    <property type="component" value="Chromosome"/>
</dbReference>
<dbReference type="PANTHER" id="PTHR35177">
    <property type="entry name" value="HYDROGENASE MATURATION FACTOR HYBG"/>
    <property type="match status" value="1"/>
</dbReference>
<evidence type="ECO:0000313" key="3">
    <source>
        <dbReference type="Proteomes" id="UP000007883"/>
    </source>
</evidence>
<name>I0HV92_RUBGI</name>
<dbReference type="InterPro" id="IPR001109">
    <property type="entry name" value="Hydrogenase_HupF/HypC"/>
</dbReference>
<gene>
    <name evidence="2" type="primary">hypC</name>
    <name evidence="2" type="ordered locus">RGE_35900</name>
</gene>
<dbReference type="STRING" id="983917.RGE_35900"/>
<dbReference type="AlphaFoldDB" id="I0HV92"/>
<dbReference type="NCBIfam" id="TIGR00074">
    <property type="entry name" value="hypC_hupF"/>
    <property type="match status" value="1"/>
</dbReference>
<sequence>MCLALPALVVERRDGDEALVELGGVRKSVSLALVPAAAVGDYVVVHVGFAIGLLDPEEAARTLALFAEAAEAAR</sequence>
<dbReference type="EMBL" id="AP012320">
    <property type="protein sequence ID" value="BAL96929.1"/>
    <property type="molecule type" value="Genomic_DNA"/>
</dbReference>
<dbReference type="RefSeq" id="WP_014429786.1">
    <property type="nucleotide sequence ID" value="NC_017075.1"/>
</dbReference>
<dbReference type="GO" id="GO:0005506">
    <property type="term" value="F:iron ion binding"/>
    <property type="evidence" value="ECO:0007669"/>
    <property type="project" value="TreeGrafter"/>
</dbReference>
<dbReference type="HOGENOM" id="CLU_159381_2_1_4"/>
<reference evidence="2 3" key="1">
    <citation type="journal article" date="2012" name="J. Bacteriol.">
        <title>Complete genome sequence of phototrophic betaproteobacterium Rubrivivax gelatinosus IL144.</title>
        <authorList>
            <person name="Nagashima S."/>
            <person name="Kamimura A."/>
            <person name="Shimizu T."/>
            <person name="Nakamura-isaki S."/>
            <person name="Aono E."/>
            <person name="Sakamoto K."/>
            <person name="Ichikawa N."/>
            <person name="Nakazawa H."/>
            <person name="Sekine M."/>
            <person name="Yamazaki S."/>
            <person name="Fujita N."/>
            <person name="Shimada K."/>
            <person name="Hanada S."/>
            <person name="Nagashima K.V.P."/>
        </authorList>
    </citation>
    <scope>NUCLEOTIDE SEQUENCE [LARGE SCALE GENOMIC DNA]</scope>
    <source>
        <strain evidence="3">NBRC 100245 / IL144</strain>
    </source>
</reference>
<dbReference type="GO" id="GO:0051604">
    <property type="term" value="P:protein maturation"/>
    <property type="evidence" value="ECO:0007669"/>
    <property type="project" value="TreeGrafter"/>
</dbReference>
<dbReference type="eggNOG" id="COG0298">
    <property type="taxonomic scope" value="Bacteria"/>
</dbReference>
<dbReference type="PRINTS" id="PR00445">
    <property type="entry name" value="HUPFHYPC"/>
</dbReference>